<reference evidence="2 3" key="1">
    <citation type="submission" date="2024-07" db="EMBL/GenBank/DDBJ databases">
        <authorList>
            <person name="Akdeniz Z."/>
        </authorList>
    </citation>
    <scope>NUCLEOTIDE SEQUENCE [LARGE SCALE GENOMIC DNA]</scope>
</reference>
<name>A0ABP1LPX1_9EUKA</name>
<keyword evidence="3" id="KW-1185">Reference proteome</keyword>
<evidence type="ECO:0000256" key="1">
    <source>
        <dbReference type="SAM" id="Phobius"/>
    </source>
</evidence>
<gene>
    <name evidence="2" type="ORF">HINF_LOCUS64213</name>
</gene>
<keyword evidence="1" id="KW-0812">Transmembrane</keyword>
<keyword evidence="1" id="KW-0472">Membrane</keyword>
<feature type="transmembrane region" description="Helical" evidence="1">
    <location>
        <begin position="66"/>
        <end position="85"/>
    </location>
</feature>
<keyword evidence="1" id="KW-1133">Transmembrane helix</keyword>
<dbReference type="EMBL" id="CAXDID020000409">
    <property type="protein sequence ID" value="CAL6088613.1"/>
    <property type="molecule type" value="Genomic_DNA"/>
</dbReference>
<evidence type="ECO:0000313" key="2">
    <source>
        <dbReference type="EMBL" id="CAL6088613.1"/>
    </source>
</evidence>
<dbReference type="Proteomes" id="UP001642409">
    <property type="component" value="Unassembled WGS sequence"/>
</dbReference>
<accession>A0ABP1LPX1</accession>
<protein>
    <submittedName>
        <fullName evidence="2">Hypothetical_protein</fullName>
    </submittedName>
</protein>
<organism evidence="2 3">
    <name type="scientific">Hexamita inflata</name>
    <dbReference type="NCBI Taxonomy" id="28002"/>
    <lineage>
        <taxon>Eukaryota</taxon>
        <taxon>Metamonada</taxon>
        <taxon>Diplomonadida</taxon>
        <taxon>Hexamitidae</taxon>
        <taxon>Hexamitinae</taxon>
        <taxon>Hexamita</taxon>
    </lineage>
</organism>
<proteinExistence type="predicted"/>
<comment type="caution">
    <text evidence="2">The sequence shown here is derived from an EMBL/GenBank/DDBJ whole genome shotgun (WGS) entry which is preliminary data.</text>
</comment>
<evidence type="ECO:0000313" key="3">
    <source>
        <dbReference type="Proteomes" id="UP001642409"/>
    </source>
</evidence>
<sequence>MQYQTTRLTVTLSSVLRLDSIIPSQILHLTYYVVNNLFLNCAQTYSKFNWGALFLNNNKRDRKGNALVGSLFMSFLLFVFVYRVGNLWSGSNGGGYFGSGGGRFGAGQWRIRQYGDCCWSLDC</sequence>